<dbReference type="RefSeq" id="WP_206656028.1">
    <property type="nucleotide sequence ID" value="NZ_CP071182.1"/>
</dbReference>
<proteinExistence type="inferred from homology"/>
<dbReference type="InterPro" id="IPR004147">
    <property type="entry name" value="ABC1_dom"/>
</dbReference>
<dbReference type="InterPro" id="IPR050154">
    <property type="entry name" value="UbiB_kinase"/>
</dbReference>
<dbReference type="CDD" id="cd05121">
    <property type="entry name" value="ABC1_ADCK3-like"/>
    <property type="match status" value="1"/>
</dbReference>
<dbReference type="Proteomes" id="UP000663505">
    <property type="component" value="Chromosome"/>
</dbReference>
<dbReference type="Gene3D" id="1.10.510.10">
    <property type="entry name" value="Transferase(Phosphotransferase) domain 1"/>
    <property type="match status" value="1"/>
</dbReference>
<dbReference type="EMBL" id="CP071182">
    <property type="protein sequence ID" value="QSO46663.1"/>
    <property type="molecule type" value="Genomic_DNA"/>
</dbReference>
<reference evidence="3 4" key="1">
    <citation type="submission" date="2021-02" db="EMBL/GenBank/DDBJ databases">
        <title>Alicyclobacillus curvatus sp. nov. and Alicyclobacillus mengziensis sp. nov., two acidophilic bacteria isolated from acid mine drainage.</title>
        <authorList>
            <person name="Huang Y."/>
        </authorList>
    </citation>
    <scope>NUCLEOTIDE SEQUENCE [LARGE SCALE GENOMIC DNA]</scope>
    <source>
        <strain evidence="3 4">S30H14</strain>
    </source>
</reference>
<keyword evidence="3" id="KW-0418">Kinase</keyword>
<dbReference type="InterPro" id="IPR011009">
    <property type="entry name" value="Kinase-like_dom_sf"/>
</dbReference>
<dbReference type="GO" id="GO:0005524">
    <property type="term" value="F:ATP binding"/>
    <property type="evidence" value="ECO:0007669"/>
    <property type="project" value="InterPro"/>
</dbReference>
<keyword evidence="4" id="KW-1185">Reference proteome</keyword>
<dbReference type="KEGG" id="afx:JZ786_19805"/>
<dbReference type="PANTHER" id="PTHR10566:SF113">
    <property type="entry name" value="PROTEIN ACTIVITY OF BC1 COMPLEX KINASE 7, CHLOROPLASTIC"/>
    <property type="match status" value="1"/>
</dbReference>
<dbReference type="PROSITE" id="PS50011">
    <property type="entry name" value="PROTEIN_KINASE_DOM"/>
    <property type="match status" value="1"/>
</dbReference>
<evidence type="ECO:0000259" key="2">
    <source>
        <dbReference type="PROSITE" id="PS50011"/>
    </source>
</evidence>
<dbReference type="GO" id="GO:0004672">
    <property type="term" value="F:protein kinase activity"/>
    <property type="evidence" value="ECO:0007669"/>
    <property type="project" value="InterPro"/>
</dbReference>
<feature type="domain" description="Protein kinase" evidence="2">
    <location>
        <begin position="123"/>
        <end position="438"/>
    </location>
</feature>
<keyword evidence="3" id="KW-0808">Transferase</keyword>
<dbReference type="AlphaFoldDB" id="A0A9X7VX42"/>
<dbReference type="SMART" id="SM00220">
    <property type="entry name" value="S_TKc"/>
    <property type="match status" value="1"/>
</dbReference>
<sequence>MIGQAMHRRVQILRLAFQVYRSYQKIQRLQAQAKAPRGGDASMMQIDALYAEMGRDIRETANRLCGAIVKAGQFLSLREELFPPSFTRALAGLQDEVPPAPFATVRTAIGRSCGQPLDAVFPRIDEAPVASGSLAQVHRAELGDGREVAVKILRPGIERQVKIDLSTLGRVSHIFGKLPLVRKRLDLVALHRAFQNTLTLELDMRSEAQHMERLRQMFADDDRIVIPQVIPAYTRKRMLVMTYVTGTGIRDEGRMQKWHVNRQDVRDTLLDAYLRQLLVGGFVHLDPHPGNLLIRPDGRLALLDFGMVAEYSADERATFRNLVQRIFLRDLKGVFAILQDLGYIQKDVEVDKFLRDVALGAGTSNVLTADTLSRVLGHDSFQLQARYMLLVRCIGMLKTALMILTPDEEDWLDVLSTRAFPILLDVSSDGTRCRHLPI</sequence>
<name>A0A9X7VX42_9BACL</name>
<dbReference type="InterPro" id="IPR000719">
    <property type="entry name" value="Prot_kinase_dom"/>
</dbReference>
<evidence type="ECO:0000256" key="1">
    <source>
        <dbReference type="ARBA" id="ARBA00009670"/>
    </source>
</evidence>
<dbReference type="PANTHER" id="PTHR10566">
    <property type="entry name" value="CHAPERONE-ACTIVITY OF BC1 COMPLEX CABC1 -RELATED"/>
    <property type="match status" value="1"/>
</dbReference>
<evidence type="ECO:0000313" key="4">
    <source>
        <dbReference type="Proteomes" id="UP000663505"/>
    </source>
</evidence>
<protein>
    <submittedName>
        <fullName evidence="3">AarF/ABC1/UbiB kinase family protein</fullName>
    </submittedName>
</protein>
<gene>
    <name evidence="3" type="ORF">JZ786_19805</name>
</gene>
<evidence type="ECO:0000313" key="3">
    <source>
        <dbReference type="EMBL" id="QSO46663.1"/>
    </source>
</evidence>
<comment type="similarity">
    <text evidence="1">Belongs to the protein kinase superfamily. ADCK protein kinase family.</text>
</comment>
<accession>A0A9X7VX42</accession>
<organism evidence="3 4">
    <name type="scientific">Alicyclobacillus mengziensis</name>
    <dbReference type="NCBI Taxonomy" id="2931921"/>
    <lineage>
        <taxon>Bacteria</taxon>
        <taxon>Bacillati</taxon>
        <taxon>Bacillota</taxon>
        <taxon>Bacilli</taxon>
        <taxon>Bacillales</taxon>
        <taxon>Alicyclobacillaceae</taxon>
        <taxon>Alicyclobacillus</taxon>
    </lineage>
</organism>
<dbReference type="Pfam" id="PF03109">
    <property type="entry name" value="ABC1"/>
    <property type="match status" value="1"/>
</dbReference>
<dbReference type="SUPFAM" id="SSF56112">
    <property type="entry name" value="Protein kinase-like (PK-like)"/>
    <property type="match status" value="1"/>
</dbReference>